<reference evidence="3" key="1">
    <citation type="journal article" date="2019" name="Int. J. Syst. Evol. Microbiol.">
        <title>The Global Catalogue of Microorganisms (GCM) 10K type strain sequencing project: providing services to taxonomists for standard genome sequencing and annotation.</title>
        <authorList>
            <consortium name="The Broad Institute Genomics Platform"/>
            <consortium name="The Broad Institute Genome Sequencing Center for Infectious Disease"/>
            <person name="Wu L."/>
            <person name="Ma J."/>
        </authorList>
    </citation>
    <scope>NUCLEOTIDE SEQUENCE [LARGE SCALE GENOMIC DNA]</scope>
    <source>
        <strain evidence="3">CCM 8979</strain>
    </source>
</reference>
<protein>
    <recommendedName>
        <fullName evidence="4">Bacterial Ig domain-containing protein</fullName>
    </recommendedName>
</protein>
<evidence type="ECO:0000256" key="1">
    <source>
        <dbReference type="SAM" id="MobiDB-lite"/>
    </source>
</evidence>
<evidence type="ECO:0000313" key="3">
    <source>
        <dbReference type="Proteomes" id="UP001597189"/>
    </source>
</evidence>
<comment type="caution">
    <text evidence="2">The sequence shown here is derived from an EMBL/GenBank/DDBJ whole genome shotgun (WGS) entry which is preliminary data.</text>
</comment>
<dbReference type="Proteomes" id="UP001597189">
    <property type="component" value="Unassembled WGS sequence"/>
</dbReference>
<dbReference type="RefSeq" id="WP_203644285.1">
    <property type="nucleotide sequence ID" value="NZ_BOLN01000003.1"/>
</dbReference>
<evidence type="ECO:0008006" key="4">
    <source>
        <dbReference type="Google" id="ProtNLM"/>
    </source>
</evidence>
<name>A0ABW4D1T5_9LACO</name>
<evidence type="ECO:0000313" key="2">
    <source>
        <dbReference type="EMBL" id="MFD1454889.1"/>
    </source>
</evidence>
<proteinExistence type="predicted"/>
<feature type="compositionally biased region" description="Basic and acidic residues" evidence="1">
    <location>
        <begin position="134"/>
        <end position="147"/>
    </location>
</feature>
<gene>
    <name evidence="2" type="ORF">ACFQ44_04205</name>
</gene>
<feature type="region of interest" description="Disordered" evidence="1">
    <location>
        <begin position="117"/>
        <end position="147"/>
    </location>
</feature>
<dbReference type="EMBL" id="JBHTOD010000003">
    <property type="protein sequence ID" value="MFD1454889.1"/>
    <property type="molecule type" value="Genomic_DNA"/>
</dbReference>
<sequence>MKKIVMAATLLSIVTGGEVSALAAKTQHSVAKITHVKVTKHKVTGYTTAQSHVKLMKLKHGEKVSATANKHGKFTLKVKSNNLTKLKFKLKATKTGLKARTYTHKVKKAVQSIDDGATTETQTAPAVVKPDSSSADKKPASTHKEKPLSPKVVMQVMSLQDHFNGVLKEAQQKVTDATNKKSIALKGQLAELNSLRISSEKVKADLAKEQAKPIGVQEKNTVTSLTAKINEYKAQLGDSKYKDATKELDAFDSAIQDAVSNREKVAGLLKNINDFLNGTTTQLPAPLTHS</sequence>
<keyword evidence="3" id="KW-1185">Reference proteome</keyword>
<accession>A0ABW4D1T5</accession>
<organism evidence="2 3">
    <name type="scientific">Levilactobacillus lanxiensis</name>
    <dbReference type="NCBI Taxonomy" id="2799568"/>
    <lineage>
        <taxon>Bacteria</taxon>
        <taxon>Bacillati</taxon>
        <taxon>Bacillota</taxon>
        <taxon>Bacilli</taxon>
        <taxon>Lactobacillales</taxon>
        <taxon>Lactobacillaceae</taxon>
        <taxon>Levilactobacillus</taxon>
    </lineage>
</organism>